<name>A0ACA9QLD3_9GLOM</name>
<gene>
    <name evidence="1" type="ORF">SPELUC_LOCUS14871</name>
</gene>
<proteinExistence type="predicted"/>
<dbReference type="EMBL" id="CAJVPW010046120">
    <property type="protein sequence ID" value="CAG8757030.1"/>
    <property type="molecule type" value="Genomic_DNA"/>
</dbReference>
<reference evidence="1" key="1">
    <citation type="submission" date="2021-06" db="EMBL/GenBank/DDBJ databases">
        <authorList>
            <person name="Kallberg Y."/>
            <person name="Tangrot J."/>
            <person name="Rosling A."/>
        </authorList>
    </citation>
    <scope>NUCLEOTIDE SEQUENCE</scope>
    <source>
        <strain evidence="1">28 12/20/2015</strain>
    </source>
</reference>
<sequence length="150" mass="17542">YQQRLSATSVIQNSVDLTNELNNSDSDSDNLLSNNMDSRHSILRNIVDTETRWNSKFHSWRQLIKLRKAIEWLAAMLPLSDNRDDRIDGQKLNKWFLLPNEWDLLNQIVILLEPFDDATAYFSGSQYATLSVIYPLIQVLKYSFVDFEEI</sequence>
<dbReference type="Proteomes" id="UP000789366">
    <property type="component" value="Unassembled WGS sequence"/>
</dbReference>
<comment type="caution">
    <text evidence="1">The sequence shown here is derived from an EMBL/GenBank/DDBJ whole genome shotgun (WGS) entry which is preliminary data.</text>
</comment>
<keyword evidence="2" id="KW-1185">Reference proteome</keyword>
<evidence type="ECO:0000313" key="1">
    <source>
        <dbReference type="EMBL" id="CAG8757030.1"/>
    </source>
</evidence>
<organism evidence="1 2">
    <name type="scientific">Cetraspora pellucida</name>
    <dbReference type="NCBI Taxonomy" id="1433469"/>
    <lineage>
        <taxon>Eukaryota</taxon>
        <taxon>Fungi</taxon>
        <taxon>Fungi incertae sedis</taxon>
        <taxon>Mucoromycota</taxon>
        <taxon>Glomeromycotina</taxon>
        <taxon>Glomeromycetes</taxon>
        <taxon>Diversisporales</taxon>
        <taxon>Gigasporaceae</taxon>
        <taxon>Cetraspora</taxon>
    </lineage>
</organism>
<accession>A0ACA9QLD3</accession>
<feature type="non-terminal residue" evidence="1">
    <location>
        <position position="150"/>
    </location>
</feature>
<protein>
    <submittedName>
        <fullName evidence="1">12807_t:CDS:1</fullName>
    </submittedName>
</protein>
<feature type="non-terminal residue" evidence="1">
    <location>
        <position position="1"/>
    </location>
</feature>
<evidence type="ECO:0000313" key="2">
    <source>
        <dbReference type="Proteomes" id="UP000789366"/>
    </source>
</evidence>